<dbReference type="Gene3D" id="3.30.70.330">
    <property type="match status" value="2"/>
</dbReference>
<evidence type="ECO:0000313" key="5">
    <source>
        <dbReference type="EMBL" id="OMH83752.1"/>
    </source>
</evidence>
<sequence length="528" mass="60175">MLFNMGRPGGPPVIQNNAGMLHPPSSIPPGQPPLSYPHPHPHPHPLPRPHSMPHPIPIPHPHAHPIPHAHPHPHPIPAPHPILHSPVPPLETTPVSLFVGGIPQGIPDEFITSLLSACGELKSWKRMVDANGTPKGFGFCEYTSLNNTLRALRVLAGGIGSDSPKILLTSPQDDSTSREKKALMVKADDNAQLILNNYLRLKPVTNDDIEKDKQAETQVKTLVQSLTNDNGSAPETGSASQLTARQNSDIERQKQLAEEEKREERYEERRKLDNLDEFKRFERRHLDDEAELHRRLDRLLKREADYAETRPARAREMDERLAAWDDADVERAGSEEYYRNRERWWRRRQYVLEREQQADDKDRSEEAREMQAVLEEERRAAQVRERKLKMQQLVESIPVEPDQLFSYPIKWNNLNDTILDSKIKPVVISKLNEYIGLSSDNAEGNTNNKSSNNGSGRNENEKQNENKDAENEELLEMADFVISQLKSHVKPADLVSELEMVLDEETKIFVARLWRVLAFETEAVDLLS</sequence>
<dbReference type="AlphaFoldDB" id="A0A1R1PS89"/>
<feature type="domain" description="PWI" evidence="4">
    <location>
        <begin position="402"/>
        <end position="528"/>
    </location>
</feature>
<feature type="compositionally biased region" description="Polar residues" evidence="2">
    <location>
        <begin position="225"/>
        <end position="247"/>
    </location>
</feature>
<dbReference type="InterPro" id="IPR034268">
    <property type="entry name" value="RBM25_RRM"/>
</dbReference>
<dbReference type="InterPro" id="IPR012677">
    <property type="entry name" value="Nucleotide-bd_a/b_plait_sf"/>
</dbReference>
<protein>
    <submittedName>
        <fullName evidence="5">RNA-binding protein 25</fullName>
    </submittedName>
</protein>
<feature type="region of interest" description="Disordered" evidence="2">
    <location>
        <begin position="225"/>
        <end position="269"/>
    </location>
</feature>
<accession>A0A1R1PS89</accession>
<dbReference type="CDD" id="cd12446">
    <property type="entry name" value="RRM_RBM25"/>
    <property type="match status" value="1"/>
</dbReference>
<dbReference type="PANTHER" id="PTHR18806">
    <property type="entry name" value="RBM25 PROTEIN"/>
    <property type="match status" value="1"/>
</dbReference>
<dbReference type="PROSITE" id="PS51025">
    <property type="entry name" value="PWI"/>
    <property type="match status" value="1"/>
</dbReference>
<dbReference type="GO" id="GO:0003723">
    <property type="term" value="F:RNA binding"/>
    <property type="evidence" value="ECO:0007669"/>
    <property type="project" value="UniProtKB-UniRule"/>
</dbReference>
<evidence type="ECO:0000259" key="4">
    <source>
        <dbReference type="PROSITE" id="PS51025"/>
    </source>
</evidence>
<feature type="compositionally biased region" description="Basic and acidic residues" evidence="2">
    <location>
        <begin position="248"/>
        <end position="269"/>
    </location>
</feature>
<proteinExistence type="predicted"/>
<dbReference type="OrthoDB" id="6275295at2759"/>
<evidence type="ECO:0000256" key="1">
    <source>
        <dbReference type="PROSITE-ProRule" id="PRU00176"/>
    </source>
</evidence>
<dbReference type="SMART" id="SM00311">
    <property type="entry name" value="PWI"/>
    <property type="match status" value="1"/>
</dbReference>
<keyword evidence="1" id="KW-0694">RNA-binding</keyword>
<dbReference type="PROSITE" id="PS50102">
    <property type="entry name" value="RRM"/>
    <property type="match status" value="1"/>
</dbReference>
<feature type="compositionally biased region" description="Pro residues" evidence="2">
    <location>
        <begin position="48"/>
        <end position="60"/>
    </location>
</feature>
<evidence type="ECO:0000256" key="2">
    <source>
        <dbReference type="SAM" id="MobiDB-lite"/>
    </source>
</evidence>
<feature type="region of interest" description="Disordered" evidence="2">
    <location>
        <begin position="438"/>
        <end position="467"/>
    </location>
</feature>
<keyword evidence="6" id="KW-1185">Reference proteome</keyword>
<dbReference type="SMART" id="SM00360">
    <property type="entry name" value="RRM"/>
    <property type="match status" value="1"/>
</dbReference>
<feature type="compositionally biased region" description="Low complexity" evidence="2">
    <location>
        <begin position="441"/>
        <end position="457"/>
    </location>
</feature>
<dbReference type="SUPFAM" id="SSF54928">
    <property type="entry name" value="RNA-binding domain, RBD"/>
    <property type="match status" value="1"/>
</dbReference>
<dbReference type="Proteomes" id="UP000188320">
    <property type="component" value="Unassembled WGS sequence"/>
</dbReference>
<dbReference type="InterPro" id="IPR000504">
    <property type="entry name" value="RRM_dom"/>
</dbReference>
<dbReference type="Gene3D" id="1.20.1390.10">
    <property type="entry name" value="PWI domain"/>
    <property type="match status" value="1"/>
</dbReference>
<reference evidence="6" key="1">
    <citation type="submission" date="2017-01" db="EMBL/GenBank/DDBJ databases">
        <authorList>
            <person name="Wang Y."/>
            <person name="White M."/>
            <person name="Kvist S."/>
            <person name="Moncalvo J.-M."/>
        </authorList>
    </citation>
    <scope>NUCLEOTIDE SEQUENCE [LARGE SCALE GENOMIC DNA]</scope>
    <source>
        <strain evidence="6">COL-18-3</strain>
    </source>
</reference>
<dbReference type="PANTHER" id="PTHR18806:SF4">
    <property type="entry name" value="RNA-BINDING PROTEIN 25"/>
    <property type="match status" value="1"/>
</dbReference>
<dbReference type="InterPro" id="IPR035979">
    <property type="entry name" value="RBD_domain_sf"/>
</dbReference>
<feature type="region of interest" description="Disordered" evidence="2">
    <location>
        <begin position="1"/>
        <end position="73"/>
    </location>
</feature>
<name>A0A1R1PS89_ZANCU</name>
<feature type="compositionally biased region" description="Basic residues" evidence="2">
    <location>
        <begin position="61"/>
        <end position="73"/>
    </location>
</feature>
<dbReference type="InterPro" id="IPR052768">
    <property type="entry name" value="RBM25"/>
</dbReference>
<feature type="compositionally biased region" description="Pro residues" evidence="2">
    <location>
        <begin position="25"/>
        <end position="38"/>
    </location>
</feature>
<comment type="caution">
    <text evidence="5">The sequence shown here is derived from an EMBL/GenBank/DDBJ whole genome shotgun (WGS) entry which is preliminary data.</text>
</comment>
<dbReference type="Pfam" id="PF00076">
    <property type="entry name" value="RRM_1"/>
    <property type="match status" value="1"/>
</dbReference>
<dbReference type="InterPro" id="IPR002483">
    <property type="entry name" value="PWI_dom"/>
</dbReference>
<gene>
    <name evidence="5" type="ORF">AX774_g2736</name>
</gene>
<dbReference type="EMBL" id="LSSK01000317">
    <property type="protein sequence ID" value="OMH83752.1"/>
    <property type="molecule type" value="Genomic_DNA"/>
</dbReference>
<dbReference type="Pfam" id="PF01480">
    <property type="entry name" value="PWI"/>
    <property type="match status" value="1"/>
</dbReference>
<evidence type="ECO:0000313" key="6">
    <source>
        <dbReference type="Proteomes" id="UP000188320"/>
    </source>
</evidence>
<organism evidence="5 6">
    <name type="scientific">Zancudomyces culisetae</name>
    <name type="common">Gut fungus</name>
    <name type="synonym">Smittium culisetae</name>
    <dbReference type="NCBI Taxonomy" id="1213189"/>
    <lineage>
        <taxon>Eukaryota</taxon>
        <taxon>Fungi</taxon>
        <taxon>Fungi incertae sedis</taxon>
        <taxon>Zoopagomycota</taxon>
        <taxon>Kickxellomycotina</taxon>
        <taxon>Harpellomycetes</taxon>
        <taxon>Harpellales</taxon>
        <taxon>Legeriomycetaceae</taxon>
        <taxon>Zancudomyces</taxon>
    </lineage>
</organism>
<evidence type="ECO:0000259" key="3">
    <source>
        <dbReference type="PROSITE" id="PS50102"/>
    </source>
</evidence>
<feature type="domain" description="RRM" evidence="3">
    <location>
        <begin position="95"/>
        <end position="190"/>
    </location>
</feature>
<feature type="compositionally biased region" description="Basic and acidic residues" evidence="2">
    <location>
        <begin position="458"/>
        <end position="467"/>
    </location>
</feature>